<dbReference type="Gene3D" id="1.10.10.10">
    <property type="entry name" value="Winged helix-like DNA-binding domain superfamily/Winged helix DNA-binding domain"/>
    <property type="match status" value="1"/>
</dbReference>
<dbReference type="RefSeq" id="WP_169097883.1">
    <property type="nucleotide sequence ID" value="NZ_JABBVZ010000015.1"/>
</dbReference>
<dbReference type="Pfam" id="PF01047">
    <property type="entry name" value="MarR"/>
    <property type="match status" value="1"/>
</dbReference>
<keyword evidence="6" id="KW-1185">Reference proteome</keyword>
<accession>A0A7Y0L2Q0</accession>
<organism evidence="5 6">
    <name type="scientific">Sulfobacillus harzensis</name>
    <dbReference type="NCBI Taxonomy" id="2729629"/>
    <lineage>
        <taxon>Bacteria</taxon>
        <taxon>Bacillati</taxon>
        <taxon>Bacillota</taxon>
        <taxon>Clostridia</taxon>
        <taxon>Eubacteriales</taxon>
        <taxon>Clostridiales Family XVII. Incertae Sedis</taxon>
        <taxon>Sulfobacillus</taxon>
    </lineage>
</organism>
<dbReference type="AlphaFoldDB" id="A0A7Y0L2Q0"/>
<dbReference type="EMBL" id="JABBVZ010000015">
    <property type="protein sequence ID" value="NMP21988.1"/>
    <property type="molecule type" value="Genomic_DNA"/>
</dbReference>
<dbReference type="SMART" id="SM00347">
    <property type="entry name" value="HTH_MARR"/>
    <property type="match status" value="1"/>
</dbReference>
<dbReference type="InterPro" id="IPR036388">
    <property type="entry name" value="WH-like_DNA-bd_sf"/>
</dbReference>
<dbReference type="InterPro" id="IPR036390">
    <property type="entry name" value="WH_DNA-bd_sf"/>
</dbReference>
<evidence type="ECO:0000256" key="3">
    <source>
        <dbReference type="ARBA" id="ARBA00023163"/>
    </source>
</evidence>
<sequence length="145" mass="16319">MADRDEVIDRLDAIFTRISRLSRRRMPDDTLTFGQFAVLRMLFNQGPMAMGAIAESLGISLAGATGIIDRLVNQGVVERTRSREDRRVVWVDLSGEGKDRMLRLQRERHQQMKELLNPLGPAEIETLVQLLERVAEGAEEASANS</sequence>
<dbReference type="PRINTS" id="PR00598">
    <property type="entry name" value="HTHMARR"/>
</dbReference>
<evidence type="ECO:0000313" key="5">
    <source>
        <dbReference type="EMBL" id="NMP21988.1"/>
    </source>
</evidence>
<protein>
    <submittedName>
        <fullName evidence="5">MarR family transcriptional regulator</fullName>
    </submittedName>
</protein>
<evidence type="ECO:0000256" key="2">
    <source>
        <dbReference type="ARBA" id="ARBA00023125"/>
    </source>
</evidence>
<dbReference type="PROSITE" id="PS50995">
    <property type="entry name" value="HTH_MARR_2"/>
    <property type="match status" value="1"/>
</dbReference>
<dbReference type="InterPro" id="IPR000835">
    <property type="entry name" value="HTH_MarR-typ"/>
</dbReference>
<keyword evidence="1" id="KW-0805">Transcription regulation</keyword>
<dbReference type="SUPFAM" id="SSF46785">
    <property type="entry name" value="Winged helix' DNA-binding domain"/>
    <property type="match status" value="1"/>
</dbReference>
<dbReference type="Proteomes" id="UP000533476">
    <property type="component" value="Unassembled WGS sequence"/>
</dbReference>
<dbReference type="GO" id="GO:0003677">
    <property type="term" value="F:DNA binding"/>
    <property type="evidence" value="ECO:0007669"/>
    <property type="project" value="UniProtKB-KW"/>
</dbReference>
<keyword evidence="2" id="KW-0238">DNA-binding</keyword>
<proteinExistence type="predicted"/>
<keyword evidence="3" id="KW-0804">Transcription</keyword>
<dbReference type="PANTHER" id="PTHR42756:SF1">
    <property type="entry name" value="TRANSCRIPTIONAL REPRESSOR OF EMRAB OPERON"/>
    <property type="match status" value="1"/>
</dbReference>
<reference evidence="5 6" key="1">
    <citation type="submission" date="2020-04" db="EMBL/GenBank/DDBJ databases">
        <authorList>
            <person name="Zhang R."/>
            <person name="Schippers A."/>
        </authorList>
    </citation>
    <scope>NUCLEOTIDE SEQUENCE [LARGE SCALE GENOMIC DNA]</scope>
    <source>
        <strain evidence="5 6">DSM 109850</strain>
    </source>
</reference>
<evidence type="ECO:0000259" key="4">
    <source>
        <dbReference type="PROSITE" id="PS50995"/>
    </source>
</evidence>
<feature type="domain" description="HTH marR-type" evidence="4">
    <location>
        <begin position="4"/>
        <end position="136"/>
    </location>
</feature>
<evidence type="ECO:0000256" key="1">
    <source>
        <dbReference type="ARBA" id="ARBA00023015"/>
    </source>
</evidence>
<evidence type="ECO:0000313" key="6">
    <source>
        <dbReference type="Proteomes" id="UP000533476"/>
    </source>
</evidence>
<name>A0A7Y0L2Q0_9FIRM</name>
<dbReference type="PANTHER" id="PTHR42756">
    <property type="entry name" value="TRANSCRIPTIONAL REGULATOR, MARR"/>
    <property type="match status" value="1"/>
</dbReference>
<comment type="caution">
    <text evidence="5">The sequence shown here is derived from an EMBL/GenBank/DDBJ whole genome shotgun (WGS) entry which is preliminary data.</text>
</comment>
<gene>
    <name evidence="5" type="ORF">HIJ39_06430</name>
</gene>
<dbReference type="GO" id="GO:0003700">
    <property type="term" value="F:DNA-binding transcription factor activity"/>
    <property type="evidence" value="ECO:0007669"/>
    <property type="project" value="InterPro"/>
</dbReference>